<evidence type="ECO:0000256" key="10">
    <source>
        <dbReference type="ARBA" id="ARBA00023136"/>
    </source>
</evidence>
<dbReference type="InterPro" id="IPR036398">
    <property type="entry name" value="CA_dom_sf"/>
</dbReference>
<evidence type="ECO:0000256" key="8">
    <source>
        <dbReference type="ARBA" id="ARBA00022729"/>
    </source>
</evidence>
<keyword evidence="12" id="KW-0325">Glycoprotein</keyword>
<proteinExistence type="inferred from homology"/>
<dbReference type="GeneID" id="110534837"/>
<dbReference type="Proteomes" id="UP000694395">
    <property type="component" value="Chromosome 10"/>
</dbReference>
<dbReference type="SMART" id="SM01057">
    <property type="entry name" value="Carb_anhydrase"/>
    <property type="match status" value="1"/>
</dbReference>
<dbReference type="EC" id="4.2.1.1" evidence="17"/>
<dbReference type="Pfam" id="PF00194">
    <property type="entry name" value="Carb_anhydrase"/>
    <property type="match status" value="1"/>
</dbReference>
<gene>
    <name evidence="20" type="primary">LOC110534837</name>
</gene>
<sequence length="394" mass="44570">MCQRCRLLGVNMMTGRLCWSTIKRKRTEKPIISFSELDFENSSVISSNPHSFFHVHLHPIRSSARANERDLRACRNEKQHELQQQTAENGQSLQTFSGRNTRELRSHTDWCYQSQHTCDTPCNGPEKWDHVNRVCAGDNQSPINIVHRKTVPDIRLTPFQFKQYQDSFQGAIKNNGHSVQVNVPHDAYVIGGDLETPYKAVQFHLHWGKNGGPGSEHTIDGEQYPMELHIVHMKQQHSNLGDALKDPSGVAVLGFFYEESLSENRKYDPIVKALQSIKTTHAQATLSAVSLEQLIPPQQNLTNYYRYKGSLTTPNCTESVVWTVFEKPIPLSKNQLRKFSELQFKDGKDMVDTFRPVQPLNRRVVYRSGGAVALASAALLMASVAMAMGLSQPN</sequence>
<dbReference type="PROSITE" id="PS51144">
    <property type="entry name" value="ALPHA_CA_2"/>
    <property type="match status" value="1"/>
</dbReference>
<reference evidence="20" key="1">
    <citation type="submission" date="2020-07" db="EMBL/GenBank/DDBJ databases">
        <title>A long reads based de novo assembly of the rainbow trout Arlee double haploid line genome.</title>
        <authorList>
            <person name="Gao G."/>
            <person name="Palti Y."/>
        </authorList>
    </citation>
    <scope>NUCLEOTIDE SEQUENCE [LARGE SCALE GENOMIC DNA]</scope>
</reference>
<keyword evidence="13 17" id="KW-0456">Lyase</keyword>
<keyword evidence="9 17" id="KW-0862">Zinc</keyword>
<keyword evidence="8" id="KW-0732">Signal</keyword>
<keyword evidence="21" id="KW-1185">Reference proteome</keyword>
<comment type="cofactor">
    <cofactor evidence="1 17">
        <name>Zn(2+)</name>
        <dbReference type="ChEBI" id="CHEBI:29105"/>
    </cofactor>
</comment>
<dbReference type="AlphaFoldDB" id="A0A8C7PS38"/>
<evidence type="ECO:0000256" key="7">
    <source>
        <dbReference type="ARBA" id="ARBA00022723"/>
    </source>
</evidence>
<dbReference type="KEGG" id="omy:110534837"/>
<dbReference type="SUPFAM" id="SSF51069">
    <property type="entry name" value="Carbonic anhydrase"/>
    <property type="match status" value="1"/>
</dbReference>
<evidence type="ECO:0000256" key="16">
    <source>
        <dbReference type="ARBA" id="ARBA00049061"/>
    </source>
</evidence>
<evidence type="ECO:0000256" key="11">
    <source>
        <dbReference type="ARBA" id="ARBA00023157"/>
    </source>
</evidence>
<comment type="function">
    <text evidence="15">Catalyzes the reversible hydration of carbon dioxide into bicarbonate and protons and thus is essential to maintaining intracellular and extracellular pH. May stimulate the sodium/bicarbonate transporter activity of SLC4A4 that acts in pH homeostasis. It is essential for acid overload removal from the retina and retina epithelium, and acid release in the choriocapillaris in the choroid.</text>
</comment>
<reference evidence="20" key="3">
    <citation type="submission" date="2025-09" db="UniProtKB">
        <authorList>
            <consortium name="Ensembl"/>
        </authorList>
    </citation>
    <scope>IDENTIFICATION</scope>
</reference>
<evidence type="ECO:0000256" key="18">
    <source>
        <dbReference type="SAM" id="Phobius"/>
    </source>
</evidence>
<comment type="subcellular location">
    <subcellularLocation>
        <location evidence="2">Cell membrane</location>
        <topology evidence="2">Lipid-anchor</topology>
        <topology evidence="2">GPI-anchor</topology>
    </subcellularLocation>
</comment>
<evidence type="ECO:0000256" key="12">
    <source>
        <dbReference type="ARBA" id="ARBA00023180"/>
    </source>
</evidence>
<dbReference type="InterPro" id="IPR041874">
    <property type="entry name" value="CA4/CA15"/>
</dbReference>
<dbReference type="InterPro" id="IPR023561">
    <property type="entry name" value="Carbonic_anhydrase_a-class"/>
</dbReference>
<dbReference type="CDD" id="cd03117">
    <property type="entry name" value="alpha_CA_IV_XV_like"/>
    <property type="match status" value="1"/>
</dbReference>
<evidence type="ECO:0000256" key="4">
    <source>
        <dbReference type="ARBA" id="ARBA00011736"/>
    </source>
</evidence>
<dbReference type="GO" id="GO:0004089">
    <property type="term" value="F:carbonate dehydratase activity"/>
    <property type="evidence" value="ECO:0007669"/>
    <property type="project" value="UniProtKB-UniRule"/>
</dbReference>
<evidence type="ECO:0000256" key="17">
    <source>
        <dbReference type="RuleBase" id="RU367011"/>
    </source>
</evidence>
<keyword evidence="14" id="KW-0449">Lipoprotein</keyword>
<keyword evidence="11" id="KW-1015">Disulfide bond</keyword>
<name>A0A8C7PS38_ONCMY</name>
<keyword evidence="5" id="KW-1003">Cell membrane</keyword>
<dbReference type="Gene3D" id="3.10.200.10">
    <property type="entry name" value="Alpha carbonic anhydrase"/>
    <property type="match status" value="1"/>
</dbReference>
<keyword evidence="18" id="KW-1133">Transmembrane helix</keyword>
<dbReference type="RefSeq" id="XP_036845475.1">
    <property type="nucleotide sequence ID" value="XM_036989580.1"/>
</dbReference>
<reference evidence="20" key="2">
    <citation type="submission" date="2025-08" db="UniProtKB">
        <authorList>
            <consortium name="Ensembl"/>
        </authorList>
    </citation>
    <scope>IDENTIFICATION</scope>
</reference>
<dbReference type="InterPro" id="IPR018338">
    <property type="entry name" value="Carbonic_anhydrase_a-class_CS"/>
</dbReference>
<accession>A0A8C7PS38</accession>
<dbReference type="GO" id="GO:0098552">
    <property type="term" value="C:side of membrane"/>
    <property type="evidence" value="ECO:0007669"/>
    <property type="project" value="UniProtKB-KW"/>
</dbReference>
<dbReference type="PANTHER" id="PTHR18952:SF95">
    <property type="entry name" value="CARBONIC ANHYDRASE 4"/>
    <property type="match status" value="1"/>
</dbReference>
<dbReference type="InterPro" id="IPR001148">
    <property type="entry name" value="CA_dom"/>
</dbReference>
<dbReference type="GO" id="GO:0005886">
    <property type="term" value="C:plasma membrane"/>
    <property type="evidence" value="ECO:0007669"/>
    <property type="project" value="UniProtKB-SubCell"/>
</dbReference>
<evidence type="ECO:0000256" key="13">
    <source>
        <dbReference type="ARBA" id="ARBA00023239"/>
    </source>
</evidence>
<evidence type="ECO:0000256" key="15">
    <source>
        <dbReference type="ARBA" id="ARBA00045603"/>
    </source>
</evidence>
<evidence type="ECO:0000256" key="14">
    <source>
        <dbReference type="ARBA" id="ARBA00023288"/>
    </source>
</evidence>
<comment type="subunit">
    <text evidence="4">Interacts with SLC4A4.</text>
</comment>
<evidence type="ECO:0000256" key="6">
    <source>
        <dbReference type="ARBA" id="ARBA00022622"/>
    </source>
</evidence>
<evidence type="ECO:0000259" key="19">
    <source>
        <dbReference type="PROSITE" id="PS51144"/>
    </source>
</evidence>
<dbReference type="FunFam" id="3.10.200.10:FF:000003">
    <property type="entry name" value="Carbonic anhydrase 12"/>
    <property type="match status" value="1"/>
</dbReference>
<comment type="catalytic activity">
    <reaction evidence="16">
        <text>hydrogencarbonate + H(+) = CO2 + H2O</text>
        <dbReference type="Rhea" id="RHEA:10748"/>
        <dbReference type="ChEBI" id="CHEBI:15377"/>
        <dbReference type="ChEBI" id="CHEBI:15378"/>
        <dbReference type="ChEBI" id="CHEBI:16526"/>
        <dbReference type="ChEBI" id="CHEBI:17544"/>
        <dbReference type="EC" id="4.2.1.1"/>
    </reaction>
    <physiologicalReaction direction="left-to-right" evidence="16">
        <dbReference type="Rhea" id="RHEA:10749"/>
    </physiologicalReaction>
    <physiologicalReaction direction="right-to-left" evidence="16">
        <dbReference type="Rhea" id="RHEA:10750"/>
    </physiologicalReaction>
</comment>
<dbReference type="PANTHER" id="PTHR18952">
    <property type="entry name" value="CARBONIC ANHYDRASE"/>
    <property type="match status" value="1"/>
</dbReference>
<feature type="domain" description="Alpha-carbonic anhydrase" evidence="19">
    <location>
        <begin position="108"/>
        <end position="369"/>
    </location>
</feature>
<evidence type="ECO:0000256" key="5">
    <source>
        <dbReference type="ARBA" id="ARBA00022475"/>
    </source>
</evidence>
<comment type="similarity">
    <text evidence="3 17">Belongs to the alpha-carbonic anhydrase family.</text>
</comment>
<evidence type="ECO:0000256" key="2">
    <source>
        <dbReference type="ARBA" id="ARBA00004609"/>
    </source>
</evidence>
<dbReference type="Ensembl" id="ENSOMYT00000028484.2">
    <property type="protein sequence ID" value="ENSOMYP00000026038.2"/>
    <property type="gene ID" value="ENSOMYG00000012310.2"/>
</dbReference>
<dbReference type="OrthoDB" id="429145at2759"/>
<organism evidence="20 21">
    <name type="scientific">Oncorhynchus mykiss</name>
    <name type="common">Rainbow trout</name>
    <name type="synonym">Salmo gairdneri</name>
    <dbReference type="NCBI Taxonomy" id="8022"/>
    <lineage>
        <taxon>Eukaryota</taxon>
        <taxon>Metazoa</taxon>
        <taxon>Chordata</taxon>
        <taxon>Craniata</taxon>
        <taxon>Vertebrata</taxon>
        <taxon>Euteleostomi</taxon>
        <taxon>Actinopterygii</taxon>
        <taxon>Neopterygii</taxon>
        <taxon>Teleostei</taxon>
        <taxon>Protacanthopterygii</taxon>
        <taxon>Salmoniformes</taxon>
        <taxon>Salmonidae</taxon>
        <taxon>Salmoninae</taxon>
        <taxon>Oncorhynchus</taxon>
    </lineage>
</organism>
<evidence type="ECO:0000256" key="9">
    <source>
        <dbReference type="ARBA" id="ARBA00022833"/>
    </source>
</evidence>
<keyword evidence="7 17" id="KW-0479">Metal-binding</keyword>
<dbReference type="PROSITE" id="PS00162">
    <property type="entry name" value="ALPHA_CA_1"/>
    <property type="match status" value="1"/>
</dbReference>
<keyword evidence="6" id="KW-0336">GPI-anchor</keyword>
<evidence type="ECO:0000313" key="21">
    <source>
        <dbReference type="Proteomes" id="UP000694395"/>
    </source>
</evidence>
<evidence type="ECO:0000256" key="3">
    <source>
        <dbReference type="ARBA" id="ARBA00010718"/>
    </source>
</evidence>
<keyword evidence="18" id="KW-0812">Transmembrane</keyword>
<protein>
    <recommendedName>
        <fullName evidence="17">Carbonic anhydrase</fullName>
        <ecNumber evidence="17">4.2.1.1</ecNumber>
    </recommendedName>
</protein>
<evidence type="ECO:0000256" key="1">
    <source>
        <dbReference type="ARBA" id="ARBA00001947"/>
    </source>
</evidence>
<feature type="transmembrane region" description="Helical" evidence="18">
    <location>
        <begin position="364"/>
        <end position="388"/>
    </location>
</feature>
<keyword evidence="10 18" id="KW-0472">Membrane</keyword>
<dbReference type="GeneTree" id="ENSGT00940000155690"/>
<evidence type="ECO:0000313" key="20">
    <source>
        <dbReference type="Ensembl" id="ENSOMYP00000026038.2"/>
    </source>
</evidence>
<dbReference type="GO" id="GO:0008270">
    <property type="term" value="F:zinc ion binding"/>
    <property type="evidence" value="ECO:0007669"/>
    <property type="project" value="UniProtKB-UniRule"/>
</dbReference>
<comment type="function">
    <text evidence="17">Reversible hydration of carbon dioxide.</text>
</comment>